<dbReference type="EMBL" id="WHSC02000005">
    <property type="protein sequence ID" value="MDO6121761.1"/>
    <property type="molecule type" value="Genomic_DNA"/>
</dbReference>
<proteinExistence type="predicted"/>
<accession>A0ABT8XEU6</accession>
<organism evidence="2 3">
    <name type="scientific">Shinella curvata</name>
    <dbReference type="NCBI Taxonomy" id="1817964"/>
    <lineage>
        <taxon>Bacteria</taxon>
        <taxon>Pseudomonadati</taxon>
        <taxon>Pseudomonadota</taxon>
        <taxon>Alphaproteobacteria</taxon>
        <taxon>Hyphomicrobiales</taxon>
        <taxon>Rhizobiaceae</taxon>
        <taxon>Shinella</taxon>
    </lineage>
</organism>
<dbReference type="Proteomes" id="UP001177080">
    <property type="component" value="Unassembled WGS sequence"/>
</dbReference>
<protein>
    <submittedName>
        <fullName evidence="2">Uncharacterized protein</fullName>
    </submittedName>
</protein>
<evidence type="ECO:0000256" key="1">
    <source>
        <dbReference type="SAM" id="SignalP"/>
    </source>
</evidence>
<evidence type="ECO:0000313" key="2">
    <source>
        <dbReference type="EMBL" id="MDO6121761.1"/>
    </source>
</evidence>
<evidence type="ECO:0000313" key="3">
    <source>
        <dbReference type="Proteomes" id="UP001177080"/>
    </source>
</evidence>
<name>A0ABT8XEU6_9HYPH</name>
<feature type="chain" id="PRO_5045644957" evidence="1">
    <location>
        <begin position="22"/>
        <end position="106"/>
    </location>
</feature>
<sequence>MLTKLTTIAAAATLISFSAFAQTSTGDASETTNAGDQAQMQMDDATANVFYSDVKARTLRPEAEWSKNWAGLNDEQRAKMKSDCSTNGATARSEGDTRVCAWAGNN</sequence>
<comment type="caution">
    <text evidence="2">The sequence shown here is derived from an EMBL/GenBank/DDBJ whole genome shotgun (WGS) entry which is preliminary data.</text>
</comment>
<keyword evidence="1" id="KW-0732">Signal</keyword>
<feature type="signal peptide" evidence="1">
    <location>
        <begin position="1"/>
        <end position="21"/>
    </location>
</feature>
<keyword evidence="3" id="KW-1185">Reference proteome</keyword>
<dbReference type="RefSeq" id="WP_244762305.1">
    <property type="nucleotide sequence ID" value="NZ_JALJCJ010000005.1"/>
</dbReference>
<reference evidence="2" key="1">
    <citation type="submission" date="2022-04" db="EMBL/GenBank/DDBJ databases">
        <title>Shinella lacus sp. nov., a novel member of the genus Shinella from water.</title>
        <authorList>
            <person name="Deng Y."/>
        </authorList>
    </citation>
    <scope>NUCLEOTIDE SEQUENCE</scope>
    <source>
        <strain evidence="2">JCM 31239</strain>
    </source>
</reference>
<gene>
    <name evidence="2" type="ORF">GB928_011260</name>
</gene>